<dbReference type="EMBL" id="OL685370">
    <property type="protein sequence ID" value="USC25882.1"/>
    <property type="molecule type" value="Genomic_DNA"/>
</dbReference>
<protein>
    <recommendedName>
        <fullName evidence="3">Ac30</fullName>
    </recommendedName>
</protein>
<evidence type="ECO:0008006" key="3">
    <source>
        <dbReference type="Google" id="ProtNLM"/>
    </source>
</evidence>
<sequence length="467" mass="55209">MKPTQALQRALKQNQYTKIIELVVKSPNNRAYLLNLNNIAFWERISRECFNCVNFIYMFRNKLNWKTISKSPLSITTASKFKTHLIWSVVSEQKFLQQKFILMFGDLLNLEEICKNYNNLSLAVQQKYAHKLNWNRIVSSHVLKKEWFQEPIKQYINFDYVCKYKHLNVAILNDLFCMENINLAIYMQNCNRISDALILYCLREGRVKELKEIAHTIPWSDHMLVFDEYPGLANTLYQDWKCIKEWTALNAPPMYYIKHAFANLEFKKMFQNKFVNTKYWDKLISYTMITKIHASVAFNLMLFQNFKSFVNWTEIQQCNQFVNLSVLYRAPSPHVELQAVPRFNDKNLWKIYGHYVRTAESADGDDPQVIPMQMSVKMAYYKMKLVEPCATQQEHDSAQTCNSIFKLNGGEEGLLNWNLLSATQPVCPFNLRHLQNVNANTYCNKNPYYVQDVYNQMMTIQMNINEI</sequence>
<dbReference type="Proteomes" id="UP001256712">
    <property type="component" value="Segment"/>
</dbReference>
<organism evidence="1 2">
    <name type="scientific">Palpita vitrealis nucleopolyhedrovirus</name>
    <dbReference type="NCBI Taxonomy" id="2951960"/>
    <lineage>
        <taxon>Viruses</taxon>
        <taxon>Viruses incertae sedis</taxon>
        <taxon>Naldaviricetes</taxon>
        <taxon>Lefavirales</taxon>
        <taxon>Baculoviridae</taxon>
        <taxon>Alphabaculovirus</taxon>
        <taxon>Alphabaculovirus pavitrealis</taxon>
    </lineage>
</organism>
<proteinExistence type="predicted"/>
<name>A0AAE9LNF3_9ABAC</name>
<evidence type="ECO:0000313" key="2">
    <source>
        <dbReference type="Proteomes" id="UP001256712"/>
    </source>
</evidence>
<accession>A0AAE9LNF3</accession>
<reference evidence="1" key="1">
    <citation type="journal article" date="2022" name="J. Invertebr. Pathol.">
        <title>Identification of a new nucleopolyhedrovirus isolated from the olive leaf moth, Palpita vitrealis, from two locations in Egypt.</title>
        <authorList>
            <person name="El-Salamouny S."/>
            <person name="Wennmann J.T."/>
            <person name="Kleespies R.G."/>
            <person name="Richert-Poggeler K.R."/>
            <person name="Mansour A."/>
            <person name="Awad M."/>
            <person name="Agamy E."/>
            <person name="Salama R."/>
            <person name="Jehle J.A."/>
        </authorList>
    </citation>
    <scope>NUCLEOTIDE SEQUENCE</scope>
    <source>
        <strain evidence="1">Giza 2005</strain>
    </source>
</reference>
<keyword evidence="2" id="KW-1185">Reference proteome</keyword>
<evidence type="ECO:0000313" key="1">
    <source>
        <dbReference type="EMBL" id="USC25882.1"/>
    </source>
</evidence>